<feature type="domain" description="Peptidase M28" evidence="13">
    <location>
        <begin position="229"/>
        <end position="419"/>
    </location>
</feature>
<dbReference type="Pfam" id="PF04389">
    <property type="entry name" value="Peptidase_M28"/>
    <property type="match status" value="1"/>
</dbReference>
<dbReference type="PANTHER" id="PTHR12147:SF26">
    <property type="entry name" value="PEPTIDASE M28 DOMAIN-CONTAINING PROTEIN"/>
    <property type="match status" value="1"/>
</dbReference>
<reference evidence="14" key="1">
    <citation type="journal article" date="2020" name="Stud. Mycol.">
        <title>101 Dothideomycetes genomes: a test case for predicting lifestyles and emergence of pathogens.</title>
        <authorList>
            <person name="Haridas S."/>
            <person name="Albert R."/>
            <person name="Binder M."/>
            <person name="Bloem J."/>
            <person name="Labutti K."/>
            <person name="Salamov A."/>
            <person name="Andreopoulos B."/>
            <person name="Baker S."/>
            <person name="Barry K."/>
            <person name="Bills G."/>
            <person name="Bluhm B."/>
            <person name="Cannon C."/>
            <person name="Castanera R."/>
            <person name="Culley D."/>
            <person name="Daum C."/>
            <person name="Ezra D."/>
            <person name="Gonzalez J."/>
            <person name="Henrissat B."/>
            <person name="Kuo A."/>
            <person name="Liang C."/>
            <person name="Lipzen A."/>
            <person name="Lutzoni F."/>
            <person name="Magnuson J."/>
            <person name="Mondo S."/>
            <person name="Nolan M."/>
            <person name="Ohm R."/>
            <person name="Pangilinan J."/>
            <person name="Park H.-J."/>
            <person name="Ramirez L."/>
            <person name="Alfaro M."/>
            <person name="Sun H."/>
            <person name="Tritt A."/>
            <person name="Yoshinaga Y."/>
            <person name="Zwiers L.-H."/>
            <person name="Turgeon B."/>
            <person name="Goodwin S."/>
            <person name="Spatafora J."/>
            <person name="Crous P."/>
            <person name="Grigoriev I."/>
        </authorList>
    </citation>
    <scope>NUCLEOTIDE SEQUENCE</scope>
    <source>
        <strain evidence="14">HMLAC05119</strain>
    </source>
</reference>
<dbReference type="CDD" id="cd04816">
    <property type="entry name" value="PA_SaNapH_like"/>
    <property type="match status" value="1"/>
</dbReference>
<sequence>MPQNVSLTPEKLVAKIGQDGLKQNLKELDAIGRRNNRNRAFGTKGYLESSNFVLSRISTKEDSVFRTWKQYFNHTYEETREISITGPDGENVKVISLMYNNPTPLPKGVSGQLVAVPVDDTRGSGCFEDQWSGLNVNGSMALVKRGTCSISDKLKFAKSRGALGVILFHNTNSTPNAATLSAENVGLLAPAGLVSLSVGEAWYARIARNETLKVSLLVDSVFETRLSWNVFAETHEGDPDNVIMLGAHLDSVQAGPGINDDGSGVTAQIEIIRALRGFRGIKNKVRFAFWGAEEPGLVGSLYYTAHLTSSDVQKIRFYFNYDMIGSPEAVYGIYAGDNAADKVGAKILLDYLVDNGKPAYFGSFGTGSDYVGFLNLGIPSSGIHTGGGIPTDPCYHLACDTYDNINWEALELNTKAAANAAATLALSLEGLPSRNDTSLNHRSKETVGKMFTTWEHTKLEAASGHVCAPITEHKI</sequence>
<feature type="domain" description="PA" evidence="12">
    <location>
        <begin position="109"/>
        <end position="202"/>
    </location>
</feature>
<evidence type="ECO:0000259" key="12">
    <source>
        <dbReference type="Pfam" id="PF02225"/>
    </source>
</evidence>
<evidence type="ECO:0000259" key="13">
    <source>
        <dbReference type="Pfam" id="PF04389"/>
    </source>
</evidence>
<proteinExistence type="inferred from homology"/>
<dbReference type="Gene3D" id="3.40.630.10">
    <property type="entry name" value="Zn peptidases"/>
    <property type="match status" value="1"/>
</dbReference>
<keyword evidence="10" id="KW-0325">Glycoprotein</keyword>
<accession>A0A6A5QDK9</accession>
<dbReference type="SUPFAM" id="SSF52025">
    <property type="entry name" value="PA domain"/>
    <property type="match status" value="1"/>
</dbReference>
<dbReference type="InterPro" id="IPR045175">
    <property type="entry name" value="M28_fam"/>
</dbReference>
<keyword evidence="7" id="KW-0732">Signal</keyword>
<protein>
    <recommendedName>
        <fullName evidence="11">Peptide hydrolase</fullName>
        <ecNumber evidence="11">3.4.-.-</ecNumber>
    </recommendedName>
</protein>
<evidence type="ECO:0000313" key="15">
    <source>
        <dbReference type="Proteomes" id="UP000800096"/>
    </source>
</evidence>
<comment type="similarity">
    <text evidence="3">Belongs to the peptidase M28 family. M28B subfamily.</text>
</comment>
<dbReference type="PANTHER" id="PTHR12147">
    <property type="entry name" value="METALLOPEPTIDASE M28 FAMILY MEMBER"/>
    <property type="match status" value="1"/>
</dbReference>
<keyword evidence="5 11" id="KW-0645">Protease</keyword>
<dbReference type="InterPro" id="IPR003137">
    <property type="entry name" value="PA_domain"/>
</dbReference>
<evidence type="ECO:0000256" key="11">
    <source>
        <dbReference type="RuleBase" id="RU361240"/>
    </source>
</evidence>
<keyword evidence="4" id="KW-0964">Secreted</keyword>
<evidence type="ECO:0000256" key="4">
    <source>
        <dbReference type="ARBA" id="ARBA00022525"/>
    </source>
</evidence>
<evidence type="ECO:0000256" key="8">
    <source>
        <dbReference type="ARBA" id="ARBA00022801"/>
    </source>
</evidence>
<dbReference type="AlphaFoldDB" id="A0A6A5QDK9"/>
<keyword evidence="8 11" id="KW-0378">Hydrolase</keyword>
<evidence type="ECO:0000256" key="3">
    <source>
        <dbReference type="ARBA" id="ARBA00005634"/>
    </source>
</evidence>
<organism evidence="14 15">
    <name type="scientific">Ampelomyces quisqualis</name>
    <name type="common">Powdery mildew agent</name>
    <dbReference type="NCBI Taxonomy" id="50730"/>
    <lineage>
        <taxon>Eukaryota</taxon>
        <taxon>Fungi</taxon>
        <taxon>Dikarya</taxon>
        <taxon>Ascomycota</taxon>
        <taxon>Pezizomycotina</taxon>
        <taxon>Dothideomycetes</taxon>
        <taxon>Pleosporomycetidae</taxon>
        <taxon>Pleosporales</taxon>
        <taxon>Pleosporineae</taxon>
        <taxon>Phaeosphaeriaceae</taxon>
        <taxon>Ampelomyces</taxon>
    </lineage>
</organism>
<dbReference type="Gene3D" id="3.50.30.30">
    <property type="match status" value="1"/>
</dbReference>
<keyword evidence="6 11" id="KW-0479">Metal-binding</keyword>
<name>A0A6A5QDK9_AMPQU</name>
<gene>
    <name evidence="14" type="ORF">BDU57DRAFT_540871</name>
</gene>
<dbReference type="Pfam" id="PF02225">
    <property type="entry name" value="PA"/>
    <property type="match status" value="1"/>
</dbReference>
<dbReference type="InterPro" id="IPR046450">
    <property type="entry name" value="PA_dom_sf"/>
</dbReference>
<evidence type="ECO:0000256" key="1">
    <source>
        <dbReference type="ARBA" id="ARBA00001947"/>
    </source>
</evidence>
<keyword evidence="9 11" id="KW-0862">Zinc</keyword>
<comment type="cofactor">
    <cofactor evidence="1">
        <name>Zn(2+)</name>
        <dbReference type="ChEBI" id="CHEBI:29105"/>
    </cofactor>
</comment>
<dbReference type="InterPro" id="IPR007484">
    <property type="entry name" value="Peptidase_M28"/>
</dbReference>
<evidence type="ECO:0000313" key="14">
    <source>
        <dbReference type="EMBL" id="KAF1913449.1"/>
    </source>
</evidence>
<dbReference type="EC" id="3.4.-.-" evidence="11"/>
<evidence type="ECO:0000256" key="2">
    <source>
        <dbReference type="ARBA" id="ARBA00004613"/>
    </source>
</evidence>
<evidence type="ECO:0000256" key="7">
    <source>
        <dbReference type="ARBA" id="ARBA00022729"/>
    </source>
</evidence>
<comment type="subcellular location">
    <subcellularLocation>
        <location evidence="2">Secreted</location>
    </subcellularLocation>
</comment>
<dbReference type="OrthoDB" id="10013407at2759"/>
<dbReference type="GO" id="GO:0006508">
    <property type="term" value="P:proteolysis"/>
    <property type="evidence" value="ECO:0007669"/>
    <property type="project" value="UniProtKB-KW"/>
</dbReference>
<evidence type="ECO:0000256" key="9">
    <source>
        <dbReference type="ARBA" id="ARBA00022833"/>
    </source>
</evidence>
<dbReference type="SUPFAM" id="SSF53187">
    <property type="entry name" value="Zn-dependent exopeptidases"/>
    <property type="match status" value="1"/>
</dbReference>
<dbReference type="GO" id="GO:0005576">
    <property type="term" value="C:extracellular region"/>
    <property type="evidence" value="ECO:0007669"/>
    <property type="project" value="UniProtKB-SubCell"/>
</dbReference>
<evidence type="ECO:0000256" key="5">
    <source>
        <dbReference type="ARBA" id="ARBA00022670"/>
    </source>
</evidence>
<evidence type="ECO:0000256" key="6">
    <source>
        <dbReference type="ARBA" id="ARBA00022723"/>
    </source>
</evidence>
<dbReference type="EMBL" id="ML979138">
    <property type="protein sequence ID" value="KAF1913449.1"/>
    <property type="molecule type" value="Genomic_DNA"/>
</dbReference>
<dbReference type="GO" id="GO:0008235">
    <property type="term" value="F:metalloexopeptidase activity"/>
    <property type="evidence" value="ECO:0007669"/>
    <property type="project" value="InterPro"/>
</dbReference>
<keyword evidence="15" id="KW-1185">Reference proteome</keyword>
<evidence type="ECO:0000256" key="10">
    <source>
        <dbReference type="ARBA" id="ARBA00023180"/>
    </source>
</evidence>
<dbReference type="GO" id="GO:0046872">
    <property type="term" value="F:metal ion binding"/>
    <property type="evidence" value="ECO:0007669"/>
    <property type="project" value="UniProtKB-KW"/>
</dbReference>
<dbReference type="Proteomes" id="UP000800096">
    <property type="component" value="Unassembled WGS sequence"/>
</dbReference>